<accession>A0ABP9ULQ1</accession>
<sequence length="299" mass="32213">MVKTWMGALLEKRLLGELELGAGEWAIDFSQPPGEPALAGPDSVSWRVFRSPVALLVGGIAAVIMELAEPRVRSGVWDYSSFRTDPLSRMRRTGYAALVTVYGPRSAAEKMIAAIGRMHARIRGTTPGGEPYRADDPQLLAWVHATALHGFMEAYHRHVRPLSAGERDQFVAEGVPAARLYGVENPPRCEDDLHAMFKAMLPRLERSEILFEFLETLARLPLLPGPLRPLAGLVIPAAVDLVPSAIRSAAGLGPGFPMPPGARSMLAFSGKSIARLPMPSLPPARACARLGLPAGHLLG</sequence>
<dbReference type="Pfam" id="PF09995">
    <property type="entry name" value="MPAB_Lcp_cat"/>
    <property type="match status" value="1"/>
</dbReference>
<feature type="domain" description="ER-bound oxygenase mpaB/mpaB'/Rubber oxygenase catalytic" evidence="1">
    <location>
        <begin position="46"/>
        <end position="254"/>
    </location>
</feature>
<dbReference type="PANTHER" id="PTHR36151">
    <property type="entry name" value="BLR2777 PROTEIN"/>
    <property type="match status" value="1"/>
</dbReference>
<dbReference type="Proteomes" id="UP001476282">
    <property type="component" value="Unassembled WGS sequence"/>
</dbReference>
<protein>
    <recommendedName>
        <fullName evidence="1">ER-bound oxygenase mpaB/mpaB'/Rubber oxygenase catalytic domain-containing protein</fullName>
    </recommendedName>
</protein>
<reference evidence="2 3" key="1">
    <citation type="submission" date="2024-02" db="EMBL/GenBank/DDBJ databases">
        <title>Haloferula sargassicola NBRC 104335.</title>
        <authorList>
            <person name="Ichikawa N."/>
            <person name="Katano-Makiyama Y."/>
            <person name="Hidaka K."/>
        </authorList>
    </citation>
    <scope>NUCLEOTIDE SEQUENCE [LARGE SCALE GENOMIC DNA]</scope>
    <source>
        <strain evidence="2 3">NBRC 104335</strain>
    </source>
</reference>
<dbReference type="InterPro" id="IPR018713">
    <property type="entry name" value="MPAB/Lcp_cat_dom"/>
</dbReference>
<dbReference type="EMBL" id="BAABRI010000004">
    <property type="protein sequence ID" value="GAA5481622.1"/>
    <property type="molecule type" value="Genomic_DNA"/>
</dbReference>
<evidence type="ECO:0000313" key="2">
    <source>
        <dbReference type="EMBL" id="GAA5481622.1"/>
    </source>
</evidence>
<gene>
    <name evidence="2" type="ORF">Hsar01_00833</name>
</gene>
<comment type="caution">
    <text evidence="2">The sequence shown here is derived from an EMBL/GenBank/DDBJ whole genome shotgun (WGS) entry which is preliminary data.</text>
</comment>
<dbReference type="RefSeq" id="WP_353565774.1">
    <property type="nucleotide sequence ID" value="NZ_BAABRI010000004.1"/>
</dbReference>
<name>A0ABP9ULQ1_9BACT</name>
<organism evidence="2 3">
    <name type="scientific">Haloferula sargassicola</name>
    <dbReference type="NCBI Taxonomy" id="490096"/>
    <lineage>
        <taxon>Bacteria</taxon>
        <taxon>Pseudomonadati</taxon>
        <taxon>Verrucomicrobiota</taxon>
        <taxon>Verrucomicrobiia</taxon>
        <taxon>Verrucomicrobiales</taxon>
        <taxon>Verrucomicrobiaceae</taxon>
        <taxon>Haloferula</taxon>
    </lineage>
</organism>
<evidence type="ECO:0000313" key="3">
    <source>
        <dbReference type="Proteomes" id="UP001476282"/>
    </source>
</evidence>
<keyword evidence="3" id="KW-1185">Reference proteome</keyword>
<dbReference type="PANTHER" id="PTHR36151:SF3">
    <property type="entry name" value="ER-BOUND OXYGENASE MPAB_MPAB'_RUBBER OXYGENASE CATALYTIC DOMAIN-CONTAINING PROTEIN"/>
    <property type="match status" value="1"/>
</dbReference>
<evidence type="ECO:0000259" key="1">
    <source>
        <dbReference type="Pfam" id="PF09995"/>
    </source>
</evidence>
<proteinExistence type="predicted"/>